<evidence type="ECO:0000256" key="7">
    <source>
        <dbReference type="ARBA" id="ARBA00047508"/>
    </source>
</evidence>
<comment type="similarity">
    <text evidence="3 8">Belongs to the class-I DAHP synthase family.</text>
</comment>
<proteinExistence type="inferred from homology"/>
<dbReference type="Pfam" id="PF00793">
    <property type="entry name" value="DAHP_synth_1"/>
    <property type="match status" value="1"/>
</dbReference>
<dbReference type="GO" id="GO:0003849">
    <property type="term" value="F:3-deoxy-7-phosphoheptulonate synthase activity"/>
    <property type="evidence" value="ECO:0007669"/>
    <property type="project" value="UniProtKB-EC"/>
</dbReference>
<dbReference type="Gene3D" id="3.20.20.70">
    <property type="entry name" value="Aldolase class I"/>
    <property type="match status" value="1"/>
</dbReference>
<accession>A0AAD7FEI7</accession>
<evidence type="ECO:0000256" key="4">
    <source>
        <dbReference type="ARBA" id="ARBA00022605"/>
    </source>
</evidence>
<comment type="catalytic activity">
    <reaction evidence="7 8">
        <text>D-erythrose 4-phosphate + phosphoenolpyruvate + H2O = 7-phospho-2-dehydro-3-deoxy-D-arabino-heptonate + phosphate</text>
        <dbReference type="Rhea" id="RHEA:14717"/>
        <dbReference type="ChEBI" id="CHEBI:15377"/>
        <dbReference type="ChEBI" id="CHEBI:16897"/>
        <dbReference type="ChEBI" id="CHEBI:43474"/>
        <dbReference type="ChEBI" id="CHEBI:58394"/>
        <dbReference type="ChEBI" id="CHEBI:58702"/>
        <dbReference type="EC" id="2.5.1.54"/>
    </reaction>
</comment>
<dbReference type="GO" id="GO:0005737">
    <property type="term" value="C:cytoplasm"/>
    <property type="evidence" value="ECO:0007669"/>
    <property type="project" value="TreeGrafter"/>
</dbReference>
<evidence type="ECO:0000256" key="5">
    <source>
        <dbReference type="ARBA" id="ARBA00022679"/>
    </source>
</evidence>
<dbReference type="PIRSF" id="PIRSF001361">
    <property type="entry name" value="DAHP_synthase"/>
    <property type="match status" value="1"/>
</dbReference>
<dbReference type="PANTHER" id="PTHR21225:SF12">
    <property type="entry name" value="PHOSPHO-2-DEHYDRO-3-DEOXYHEPTONATE ALDOLASE, TYROSINE-INHIBITED"/>
    <property type="match status" value="1"/>
</dbReference>
<evidence type="ECO:0000256" key="8">
    <source>
        <dbReference type="PIRNR" id="PIRNR001361"/>
    </source>
</evidence>
<name>A0AAD7FEI7_9AGAR</name>
<dbReference type="PANTHER" id="PTHR21225">
    <property type="entry name" value="PHOSPHO-2-DEHYDRO-3-DEOXYHEPTONATE ALDOLASE DAHP SYNTHETASE"/>
    <property type="match status" value="1"/>
</dbReference>
<protein>
    <recommendedName>
        <fullName evidence="8">Phospho-2-dehydro-3-deoxyheptonate aldolase</fullName>
        <ecNumber evidence="8">2.5.1.54</ecNumber>
    </recommendedName>
</protein>
<dbReference type="EC" id="2.5.1.54" evidence="8"/>
<dbReference type="GO" id="GO:0008652">
    <property type="term" value="P:amino acid biosynthetic process"/>
    <property type="evidence" value="ECO:0007669"/>
    <property type="project" value="UniProtKB-KW"/>
</dbReference>
<dbReference type="GO" id="GO:0009073">
    <property type="term" value="P:aromatic amino acid family biosynthetic process"/>
    <property type="evidence" value="ECO:0007669"/>
    <property type="project" value="UniProtKB-KW"/>
</dbReference>
<dbReference type="NCBIfam" id="TIGR00034">
    <property type="entry name" value="aroFGH"/>
    <property type="match status" value="1"/>
</dbReference>
<dbReference type="EMBL" id="JARKIF010000018">
    <property type="protein sequence ID" value="KAJ7619407.1"/>
    <property type="molecule type" value="Genomic_DNA"/>
</dbReference>
<dbReference type="InterPro" id="IPR006218">
    <property type="entry name" value="DAHP1/KDSA"/>
</dbReference>
<evidence type="ECO:0000256" key="3">
    <source>
        <dbReference type="ARBA" id="ARBA00007985"/>
    </source>
</evidence>
<gene>
    <name evidence="10" type="ORF">FB45DRAFT_930688</name>
</gene>
<dbReference type="FunFam" id="3.20.20.70:FF:000005">
    <property type="entry name" value="Phospho-2-dehydro-3-deoxyheptonate aldolase"/>
    <property type="match status" value="1"/>
</dbReference>
<keyword evidence="11" id="KW-1185">Reference proteome</keyword>
<feature type="domain" description="DAHP synthetase I/KDSA" evidence="9">
    <location>
        <begin position="79"/>
        <end position="374"/>
    </location>
</feature>
<reference evidence="10" key="1">
    <citation type="submission" date="2023-03" db="EMBL/GenBank/DDBJ databases">
        <title>Massive genome expansion in bonnet fungi (Mycena s.s.) driven by repeated elements and novel gene families across ecological guilds.</title>
        <authorList>
            <consortium name="Lawrence Berkeley National Laboratory"/>
            <person name="Harder C.B."/>
            <person name="Miyauchi S."/>
            <person name="Viragh M."/>
            <person name="Kuo A."/>
            <person name="Thoen E."/>
            <person name="Andreopoulos B."/>
            <person name="Lu D."/>
            <person name="Skrede I."/>
            <person name="Drula E."/>
            <person name="Henrissat B."/>
            <person name="Morin E."/>
            <person name="Kohler A."/>
            <person name="Barry K."/>
            <person name="LaButti K."/>
            <person name="Morin E."/>
            <person name="Salamov A."/>
            <person name="Lipzen A."/>
            <person name="Mereny Z."/>
            <person name="Hegedus B."/>
            <person name="Baldrian P."/>
            <person name="Stursova M."/>
            <person name="Weitz H."/>
            <person name="Taylor A."/>
            <person name="Grigoriev I.V."/>
            <person name="Nagy L.G."/>
            <person name="Martin F."/>
            <person name="Kauserud H."/>
        </authorList>
    </citation>
    <scope>NUCLEOTIDE SEQUENCE</scope>
    <source>
        <strain evidence="10">9284</strain>
    </source>
</reference>
<comment type="caution">
    <text evidence="10">The sequence shown here is derived from an EMBL/GenBank/DDBJ whole genome shotgun (WGS) entry which is preliminary data.</text>
</comment>
<dbReference type="Proteomes" id="UP001221142">
    <property type="component" value="Unassembled WGS sequence"/>
</dbReference>
<evidence type="ECO:0000256" key="1">
    <source>
        <dbReference type="ARBA" id="ARBA00003726"/>
    </source>
</evidence>
<keyword evidence="5 8" id="KW-0808">Transferase</keyword>
<comment type="pathway">
    <text evidence="2">Metabolic intermediate biosynthesis; chorismate biosynthesis; chorismate from D-erythrose 4-phosphate and phosphoenolpyruvate: step 1/7.</text>
</comment>
<evidence type="ECO:0000313" key="10">
    <source>
        <dbReference type="EMBL" id="KAJ7619407.1"/>
    </source>
</evidence>
<dbReference type="AlphaFoldDB" id="A0AAD7FEI7"/>
<evidence type="ECO:0000256" key="6">
    <source>
        <dbReference type="ARBA" id="ARBA00023141"/>
    </source>
</evidence>
<dbReference type="SUPFAM" id="SSF51569">
    <property type="entry name" value="Aldolase"/>
    <property type="match status" value="1"/>
</dbReference>
<dbReference type="InterPro" id="IPR013785">
    <property type="entry name" value="Aldolase_TIM"/>
</dbReference>
<keyword evidence="4 8" id="KW-0028">Amino-acid biosynthesis</keyword>
<evidence type="ECO:0000313" key="11">
    <source>
        <dbReference type="Proteomes" id="UP001221142"/>
    </source>
</evidence>
<organism evidence="10 11">
    <name type="scientific">Roridomyces roridus</name>
    <dbReference type="NCBI Taxonomy" id="1738132"/>
    <lineage>
        <taxon>Eukaryota</taxon>
        <taxon>Fungi</taxon>
        <taxon>Dikarya</taxon>
        <taxon>Basidiomycota</taxon>
        <taxon>Agaricomycotina</taxon>
        <taxon>Agaricomycetes</taxon>
        <taxon>Agaricomycetidae</taxon>
        <taxon>Agaricales</taxon>
        <taxon>Marasmiineae</taxon>
        <taxon>Mycenaceae</taxon>
        <taxon>Roridomyces</taxon>
    </lineage>
</organism>
<comment type="function">
    <text evidence="1">Stereospecific condensation of phosphoenolpyruvate (PEP) and D-erythrose-4-phosphate (E4P) giving rise to 3-deoxy-D-arabino-heptulosonate-7-phosphate (DAHP).</text>
</comment>
<keyword evidence="6 8" id="KW-0057">Aromatic amino acid biosynthesis</keyword>
<evidence type="ECO:0000259" key="9">
    <source>
        <dbReference type="Pfam" id="PF00793"/>
    </source>
</evidence>
<dbReference type="NCBIfam" id="NF009395">
    <property type="entry name" value="PRK12755.1"/>
    <property type="match status" value="1"/>
</dbReference>
<dbReference type="InterPro" id="IPR006219">
    <property type="entry name" value="DAHP_synth_1"/>
</dbReference>
<sequence>MSTVIKENAFRSFAVPDSDEMHVVSPFPDFDDQEKVQQYIQDRRVIGYEPLVQPALLTSEIVSSPNSQKTIASARYTAARIVAGHDDRLLVILGPCSIHSPEQALEYANMLKAKIPEWSNLLIIMRAYLWKPRTTVGWKGLINDPDINGSFKINKGLRIARQLLCDITDLGIPIGSELLDTISPQYLADLHSWGAIGARTTESQLHRELASGVSFPIGFKNGTDGSVTVAIDAMFSAGSPHAFMGVTEQGLASIVKTRGNKDTHVILRGGTKGPNYSGEHVKEVVKAISKKKDWVSIMVDCSHGNSQKNHNNQPLVIDSICEQLVAGERSITGVMVESNINEGRQDVPSEGAKSLKYGVSITDACVNWETTVAMMDKLNAAVAARRDTLMAAGFSRPPGYLRKQ</sequence>
<evidence type="ECO:0000256" key="2">
    <source>
        <dbReference type="ARBA" id="ARBA00004688"/>
    </source>
</evidence>